<sequence length="101" mass="11387">MTWLVIERIFQPMVSGVFIHAQHHAYSCLPNQQAGTSPAGSTQQGPPQHIWKAGSKAHDKTGLKQRSHAPCSEKIMKLFNKLKSFAIIDFRSLRSATHHWL</sequence>
<evidence type="ECO:0008006" key="4">
    <source>
        <dbReference type="Google" id="ProtNLM"/>
    </source>
</evidence>
<evidence type="ECO:0000256" key="1">
    <source>
        <dbReference type="SAM" id="MobiDB-lite"/>
    </source>
</evidence>
<feature type="compositionally biased region" description="Polar residues" evidence="1">
    <location>
        <begin position="30"/>
        <end position="46"/>
    </location>
</feature>
<keyword evidence="3" id="KW-1185">Reference proteome</keyword>
<dbReference type="Proteomes" id="UP001523528">
    <property type="component" value="Unassembled WGS sequence"/>
</dbReference>
<dbReference type="RefSeq" id="WP_253544202.1">
    <property type="nucleotide sequence ID" value="NZ_JAMYZZ010000026.1"/>
</dbReference>
<protein>
    <recommendedName>
        <fullName evidence="4">Fatty acid desaturase domain-containing protein</fullName>
    </recommendedName>
</protein>
<comment type="caution">
    <text evidence="2">The sequence shown here is derived from an EMBL/GenBank/DDBJ whole genome shotgun (WGS) entry which is preliminary data.</text>
</comment>
<feature type="region of interest" description="Disordered" evidence="1">
    <location>
        <begin position="30"/>
        <end position="67"/>
    </location>
</feature>
<name>A0ABT1F250_9PROT</name>
<proteinExistence type="predicted"/>
<gene>
    <name evidence="2" type="ORF">NKW50_11965</name>
</gene>
<evidence type="ECO:0000313" key="2">
    <source>
        <dbReference type="EMBL" id="MCP1259309.1"/>
    </source>
</evidence>
<accession>A0ABT1F250</accession>
<dbReference type="EMBL" id="JAMYZZ010000026">
    <property type="protein sequence ID" value="MCP1259309.1"/>
    <property type="molecule type" value="Genomic_DNA"/>
</dbReference>
<reference evidence="2 3" key="1">
    <citation type="submission" date="2022-06" db="EMBL/GenBank/DDBJ databases">
        <title>Acetobacer genomes from food samples.</title>
        <authorList>
            <person name="Sombolestani A."/>
        </authorList>
    </citation>
    <scope>NUCLEOTIDE SEQUENCE [LARGE SCALE GENOMIC DNA]</scope>
    <source>
        <strain evidence="2 3">R-83285</strain>
    </source>
</reference>
<evidence type="ECO:0000313" key="3">
    <source>
        <dbReference type="Proteomes" id="UP001523528"/>
    </source>
</evidence>
<organism evidence="2 3">
    <name type="scientific">Acetobacter lambici</name>
    <dbReference type="NCBI Taxonomy" id="1332824"/>
    <lineage>
        <taxon>Bacteria</taxon>
        <taxon>Pseudomonadati</taxon>
        <taxon>Pseudomonadota</taxon>
        <taxon>Alphaproteobacteria</taxon>
        <taxon>Acetobacterales</taxon>
        <taxon>Acetobacteraceae</taxon>
        <taxon>Acetobacter</taxon>
    </lineage>
</organism>